<evidence type="ECO:0000313" key="2">
    <source>
        <dbReference type="EMBL" id="MBU2872425.1"/>
    </source>
</evidence>
<comment type="caution">
    <text evidence="2">The sequence shown here is derived from an EMBL/GenBank/DDBJ whole genome shotgun (WGS) entry which is preliminary data.</text>
</comment>
<feature type="region of interest" description="Disordered" evidence="1">
    <location>
        <begin position="1"/>
        <end position="21"/>
    </location>
</feature>
<evidence type="ECO:0000256" key="1">
    <source>
        <dbReference type="SAM" id="MobiDB-lite"/>
    </source>
</evidence>
<organism evidence="2 3">
    <name type="scientific">Marinobacter salexigens</name>
    <dbReference type="NCBI Taxonomy" id="1925763"/>
    <lineage>
        <taxon>Bacteria</taxon>
        <taxon>Pseudomonadati</taxon>
        <taxon>Pseudomonadota</taxon>
        <taxon>Gammaproteobacteria</taxon>
        <taxon>Pseudomonadales</taxon>
        <taxon>Marinobacteraceae</taxon>
        <taxon>Marinobacter</taxon>
    </lineage>
</organism>
<name>A0ABS6A423_9GAMM</name>
<evidence type="ECO:0000313" key="3">
    <source>
        <dbReference type="Proteomes" id="UP000753376"/>
    </source>
</evidence>
<accession>A0ABS6A423</accession>
<sequence length="88" mass="9325">MGKTHPRGHGSGDGNRTQIAPGDPAFMNQLVLLFMHQMHVVQGQGGALTLIVACAELMHVQVQPGLGVGLCGGVGYKVRTRLPVRCHD</sequence>
<keyword evidence="3" id="KW-1185">Reference proteome</keyword>
<gene>
    <name evidence="2" type="ORF">KO508_00265</name>
</gene>
<reference evidence="2 3" key="1">
    <citation type="submission" date="2021-05" db="EMBL/GenBank/DDBJ databases">
        <title>Draft genomes of bacteria isolated from model marine particles.</title>
        <authorList>
            <person name="Datta M.S."/>
            <person name="Schwartzman J.A."/>
            <person name="Enke T.N."/>
            <person name="Saavedra J."/>
            <person name="Cermak N."/>
            <person name="Cordero O.X."/>
        </authorList>
    </citation>
    <scope>NUCLEOTIDE SEQUENCE [LARGE SCALE GENOMIC DNA]</scope>
    <source>
        <strain evidence="2 3">D2M19</strain>
    </source>
</reference>
<dbReference type="RefSeq" id="WP_216006360.1">
    <property type="nucleotide sequence ID" value="NZ_JAHKPV010000001.1"/>
</dbReference>
<proteinExistence type="predicted"/>
<protein>
    <submittedName>
        <fullName evidence="2">Uncharacterized protein</fullName>
    </submittedName>
</protein>
<dbReference type="EMBL" id="JAHKPV010000001">
    <property type="protein sequence ID" value="MBU2872425.1"/>
    <property type="molecule type" value="Genomic_DNA"/>
</dbReference>
<dbReference type="Proteomes" id="UP000753376">
    <property type="component" value="Unassembled WGS sequence"/>
</dbReference>